<evidence type="ECO:0000259" key="1">
    <source>
        <dbReference type="Pfam" id="PF03235"/>
    </source>
</evidence>
<gene>
    <name evidence="2" type="ORF">CYMTET_28677</name>
</gene>
<proteinExistence type="predicted"/>
<accession>A0AAE0FN12</accession>
<reference evidence="2 3" key="1">
    <citation type="journal article" date="2015" name="Genome Biol. Evol.">
        <title>Comparative Genomics of a Bacterivorous Green Alga Reveals Evolutionary Causalities and Consequences of Phago-Mixotrophic Mode of Nutrition.</title>
        <authorList>
            <person name="Burns J.A."/>
            <person name="Paasch A."/>
            <person name="Narechania A."/>
            <person name="Kim E."/>
        </authorList>
    </citation>
    <scope>NUCLEOTIDE SEQUENCE [LARGE SCALE GENOMIC DNA]</scope>
    <source>
        <strain evidence="2 3">PLY_AMNH</strain>
    </source>
</reference>
<dbReference type="InterPro" id="IPR004919">
    <property type="entry name" value="GmrSD_N"/>
</dbReference>
<dbReference type="EMBL" id="LGRX02016166">
    <property type="protein sequence ID" value="KAK3262470.1"/>
    <property type="molecule type" value="Genomic_DNA"/>
</dbReference>
<dbReference type="Proteomes" id="UP001190700">
    <property type="component" value="Unassembled WGS sequence"/>
</dbReference>
<sequence>MSVMEYLVQVVDGKQRLTSIWSFVQGSFPDGGEFRLSGLEVYSEINGMDFFDLNENQQETIKDYALNVHTITQQNQPDYVFEVFERLNMGSTQLNEQELRNCIYQVPLLPIRQRPAALACAAPARLGVLQLELCSPSWLFPARTHGALRLWQGPYTDMLLDLAYDPYLLKVLKTDTPHVRMKDRELILRFFAMSRTTPYGFFSPVKTWLNSEIRENRNLSPGEVEDLSASFQHSIQLAWDVFGEAAFRPVRKVKGKEGMERFESGEVNVALWDTVMHSFSTLTASEVLPHR</sequence>
<keyword evidence="3" id="KW-1185">Reference proteome</keyword>
<evidence type="ECO:0000313" key="3">
    <source>
        <dbReference type="Proteomes" id="UP001190700"/>
    </source>
</evidence>
<feature type="non-terminal residue" evidence="2">
    <location>
        <position position="291"/>
    </location>
</feature>
<dbReference type="Pfam" id="PF03235">
    <property type="entry name" value="GmrSD_N"/>
    <property type="match status" value="1"/>
</dbReference>
<dbReference type="PANTHER" id="PTHR39639">
    <property type="entry name" value="CHROMOSOME 16, WHOLE GENOME SHOTGUN SEQUENCE"/>
    <property type="match status" value="1"/>
</dbReference>
<dbReference type="PANTHER" id="PTHR39639:SF1">
    <property type="entry name" value="DUF262 DOMAIN-CONTAINING PROTEIN"/>
    <property type="match status" value="1"/>
</dbReference>
<dbReference type="AlphaFoldDB" id="A0AAE0FN12"/>
<organism evidence="2 3">
    <name type="scientific">Cymbomonas tetramitiformis</name>
    <dbReference type="NCBI Taxonomy" id="36881"/>
    <lineage>
        <taxon>Eukaryota</taxon>
        <taxon>Viridiplantae</taxon>
        <taxon>Chlorophyta</taxon>
        <taxon>Pyramimonadophyceae</taxon>
        <taxon>Pyramimonadales</taxon>
        <taxon>Pyramimonadaceae</taxon>
        <taxon>Cymbomonas</taxon>
    </lineage>
</organism>
<protein>
    <recommendedName>
        <fullName evidence="1">GmrSD restriction endonucleases N-terminal domain-containing protein</fullName>
    </recommendedName>
</protein>
<name>A0AAE0FN12_9CHLO</name>
<feature type="domain" description="GmrSD restriction endonucleases N-terminal" evidence="1">
    <location>
        <begin position="9"/>
        <end position="104"/>
    </location>
</feature>
<comment type="caution">
    <text evidence="2">The sequence shown here is derived from an EMBL/GenBank/DDBJ whole genome shotgun (WGS) entry which is preliminary data.</text>
</comment>
<evidence type="ECO:0000313" key="2">
    <source>
        <dbReference type="EMBL" id="KAK3262470.1"/>
    </source>
</evidence>